<feature type="transmembrane region" description="Helical" evidence="1">
    <location>
        <begin position="44"/>
        <end position="61"/>
    </location>
</feature>
<evidence type="ECO:0000313" key="2">
    <source>
        <dbReference type="EMBL" id="KAL3514080.1"/>
    </source>
</evidence>
<keyword evidence="1" id="KW-1133">Transmembrane helix</keyword>
<feature type="transmembrane region" description="Helical" evidence="1">
    <location>
        <begin position="238"/>
        <end position="260"/>
    </location>
</feature>
<protein>
    <submittedName>
        <fullName evidence="2">Uncharacterized protein</fullName>
    </submittedName>
</protein>
<dbReference type="AlphaFoldDB" id="A0ABD2Z6Z6"/>
<name>A0ABD2Z6Z6_9GENT</name>
<keyword evidence="3" id="KW-1185">Reference proteome</keyword>
<organism evidence="2 3">
    <name type="scientific">Cinchona calisaya</name>
    <dbReference type="NCBI Taxonomy" id="153742"/>
    <lineage>
        <taxon>Eukaryota</taxon>
        <taxon>Viridiplantae</taxon>
        <taxon>Streptophyta</taxon>
        <taxon>Embryophyta</taxon>
        <taxon>Tracheophyta</taxon>
        <taxon>Spermatophyta</taxon>
        <taxon>Magnoliopsida</taxon>
        <taxon>eudicotyledons</taxon>
        <taxon>Gunneridae</taxon>
        <taxon>Pentapetalae</taxon>
        <taxon>asterids</taxon>
        <taxon>lamiids</taxon>
        <taxon>Gentianales</taxon>
        <taxon>Rubiaceae</taxon>
        <taxon>Cinchonoideae</taxon>
        <taxon>Cinchoneae</taxon>
        <taxon>Cinchona</taxon>
    </lineage>
</organism>
<proteinExistence type="predicted"/>
<comment type="caution">
    <text evidence="2">The sequence shown here is derived from an EMBL/GenBank/DDBJ whole genome shotgun (WGS) entry which is preliminary data.</text>
</comment>
<feature type="transmembrane region" description="Helical" evidence="1">
    <location>
        <begin position="467"/>
        <end position="487"/>
    </location>
</feature>
<keyword evidence="1" id="KW-0812">Transmembrane</keyword>
<feature type="transmembrane region" description="Helical" evidence="1">
    <location>
        <begin position="125"/>
        <end position="145"/>
    </location>
</feature>
<evidence type="ECO:0000256" key="1">
    <source>
        <dbReference type="SAM" id="Phobius"/>
    </source>
</evidence>
<feature type="transmembrane region" description="Helical" evidence="1">
    <location>
        <begin position="95"/>
        <end position="113"/>
    </location>
</feature>
<feature type="transmembrane region" description="Helical" evidence="1">
    <location>
        <begin position="197"/>
        <end position="217"/>
    </location>
</feature>
<sequence>MALVGWFRSLFELVRLYFMHQSTYDELKDVTPLTPFMGKLLNRVYFAISGGLGFLSLGYGLDLYRGIGGLPTALGFLGLFICLYLTPRSREKTRICFLMVAAVLLGASMHHMIHLTGLFFTIDRIYFLKAFIGFALALGSYAIAVCNFLEDRYIIELELHLEEKRWMMYSLASLVSVGVFSAWLLCTENLSSLRMKMFFGFSLFMVYLAAYSQEIVVEFRLGNLYDCTQHAISLFTKIPAFLFHITCCFVWVSIIFFLVYDVWLETLVRVYYTISATLALVALGNELDLDWLGEEGTRGFLTTVAFVIMSARYLLDALVGLALVFSAYAFTLPQFQILHSWSGCFSHAFNISLQVHATAMLYLGWVLVVDAIRDSIQPGDSCTNSKWRHLWPLTVCYSTFRSNAFFRFPYYSLLHPGVYIYIYIYKCAHSATAILYLGWGLLVDAIRGRILIVVQIHRGNIFDRTQHAIALFIQMPAFVFHIIISGGQEEEQTNMPN</sequence>
<feature type="transmembrane region" description="Helical" evidence="1">
    <location>
        <begin position="420"/>
        <end position="446"/>
    </location>
</feature>
<evidence type="ECO:0000313" key="3">
    <source>
        <dbReference type="Proteomes" id="UP001630127"/>
    </source>
</evidence>
<keyword evidence="1" id="KW-0472">Membrane</keyword>
<feature type="transmembrane region" description="Helical" evidence="1">
    <location>
        <begin position="390"/>
        <end position="408"/>
    </location>
</feature>
<feature type="transmembrane region" description="Helical" evidence="1">
    <location>
        <begin position="67"/>
        <end position="86"/>
    </location>
</feature>
<dbReference type="EMBL" id="JBJUIK010000011">
    <property type="protein sequence ID" value="KAL3514080.1"/>
    <property type="molecule type" value="Genomic_DNA"/>
</dbReference>
<accession>A0ABD2Z6Z6</accession>
<dbReference type="Proteomes" id="UP001630127">
    <property type="component" value="Unassembled WGS sequence"/>
</dbReference>
<feature type="transmembrane region" description="Helical" evidence="1">
    <location>
        <begin position="299"/>
        <end position="328"/>
    </location>
</feature>
<feature type="transmembrane region" description="Helical" evidence="1">
    <location>
        <begin position="348"/>
        <end position="369"/>
    </location>
</feature>
<feature type="transmembrane region" description="Helical" evidence="1">
    <location>
        <begin position="166"/>
        <end position="185"/>
    </location>
</feature>
<gene>
    <name evidence="2" type="ORF">ACH5RR_026797</name>
</gene>
<reference evidence="2 3" key="1">
    <citation type="submission" date="2024-11" db="EMBL/GenBank/DDBJ databases">
        <title>A near-complete genome assembly of Cinchona calisaya.</title>
        <authorList>
            <person name="Lian D.C."/>
            <person name="Zhao X.W."/>
            <person name="Wei L."/>
        </authorList>
    </citation>
    <scope>NUCLEOTIDE SEQUENCE [LARGE SCALE GENOMIC DNA]</scope>
    <source>
        <tissue evidence="2">Nenye</tissue>
    </source>
</reference>